<dbReference type="GO" id="GO:0005524">
    <property type="term" value="F:ATP binding"/>
    <property type="evidence" value="ECO:0007669"/>
    <property type="project" value="UniProtKB-KW"/>
</dbReference>
<dbReference type="EMBL" id="LCCW01000019">
    <property type="protein sequence ID" value="KKS42315.1"/>
    <property type="molecule type" value="Genomic_DNA"/>
</dbReference>
<evidence type="ECO:0000259" key="8">
    <source>
        <dbReference type="PROSITE" id="PS50893"/>
    </source>
</evidence>
<dbReference type="PANTHER" id="PTHR43394">
    <property type="entry name" value="ATP-DEPENDENT PERMEASE MDL1, MITOCHONDRIAL"/>
    <property type="match status" value="1"/>
</dbReference>
<dbReference type="InterPro" id="IPR011527">
    <property type="entry name" value="ABC1_TM_dom"/>
</dbReference>
<dbReference type="InterPro" id="IPR027417">
    <property type="entry name" value="P-loop_NTPase"/>
</dbReference>
<keyword evidence="2 7" id="KW-0812">Transmembrane</keyword>
<evidence type="ECO:0000256" key="6">
    <source>
        <dbReference type="ARBA" id="ARBA00023136"/>
    </source>
</evidence>
<name>A0A0G0Z0L3_9BACT</name>
<feature type="domain" description="ABC transmembrane type-1" evidence="9">
    <location>
        <begin position="28"/>
        <end position="312"/>
    </location>
</feature>
<keyword evidence="4" id="KW-0067">ATP-binding</keyword>
<reference evidence="10 11" key="1">
    <citation type="journal article" date="2015" name="Nature">
        <title>rRNA introns, odd ribosomes, and small enigmatic genomes across a large radiation of phyla.</title>
        <authorList>
            <person name="Brown C.T."/>
            <person name="Hug L.A."/>
            <person name="Thomas B.C."/>
            <person name="Sharon I."/>
            <person name="Castelle C.J."/>
            <person name="Singh A."/>
            <person name="Wilkins M.J."/>
            <person name="Williams K.H."/>
            <person name="Banfield J.F."/>
        </authorList>
    </citation>
    <scope>NUCLEOTIDE SEQUENCE [LARGE SCALE GENOMIC DNA]</scope>
</reference>
<organism evidence="10 11">
    <name type="scientific">Candidatus Kuenenbacteria bacterium GW2011_GWA2_42_15</name>
    <dbReference type="NCBI Taxonomy" id="1618677"/>
    <lineage>
        <taxon>Bacteria</taxon>
        <taxon>Candidatus Kueneniibacteriota</taxon>
    </lineage>
</organism>
<dbReference type="InterPro" id="IPR039421">
    <property type="entry name" value="Type_1_exporter"/>
</dbReference>
<dbReference type="InterPro" id="IPR003439">
    <property type="entry name" value="ABC_transporter-like_ATP-bd"/>
</dbReference>
<dbReference type="InterPro" id="IPR003593">
    <property type="entry name" value="AAA+_ATPase"/>
</dbReference>
<sequence>MHSPQTQINKEFWQRLWLVLKAFRKKIILLFFMISIFEMLTLISPYLLKLIIDALTKLGQIDILKIIGLVCLMLATDVLVSSVHYFKDRKIFDFLIGLEYQLPITLQKKLVSLSLGYHEKENTGNKIIKVQRGVDKLSELMVNGCWEFAPTVTQIIFTFASMLYFNLYVSLIFVVFIPIFIFITFRMNRITNPWRNQRHEEYENASGILGQSIINIYTVQSFAQEKKETQKYQGIRDRIAALEGREWRVVLDYNLLRNIIIDIGRVTVILYSAYLAWQGIITIGSLVFFITLSETAYHALFRLSRTYDRLIESSTGVQRITNLLQEKSTIVNDPVISPRQKIYGQIEFKNVSFSYRQDSKSKALKNINLFINPGETVALVGPSGGGKSTIIKLIYRHYEATTGEIIIDGQDIKNYDLPSYRSRLAIVPQDVEIFNASLKENIAYGNPNAAEREIREAAASANIDFVKLLDNGYDTLVGERGIRLSGGQKQRVGIARAVLVKPSILIFDEATSNLDTHSERLIQKSIEKISRQQTMIIIAHRLSTVIGADRIFVINQGQVAESGTHEELLKNKGGIYSELLHLQAIGELK</sequence>
<dbReference type="PROSITE" id="PS50893">
    <property type="entry name" value="ABC_TRANSPORTER_2"/>
    <property type="match status" value="1"/>
</dbReference>
<keyword evidence="6 7" id="KW-0472">Membrane</keyword>
<gene>
    <name evidence="10" type="ORF">UV02_C0019G0004</name>
</gene>
<dbReference type="GO" id="GO:0015421">
    <property type="term" value="F:ABC-type oligopeptide transporter activity"/>
    <property type="evidence" value="ECO:0007669"/>
    <property type="project" value="TreeGrafter"/>
</dbReference>
<dbReference type="SUPFAM" id="SSF90123">
    <property type="entry name" value="ABC transporter transmembrane region"/>
    <property type="match status" value="1"/>
</dbReference>
<dbReference type="FunFam" id="3.40.50.300:FF:000218">
    <property type="entry name" value="Multidrug ABC transporter ATP-binding protein"/>
    <property type="match status" value="1"/>
</dbReference>
<protein>
    <submittedName>
        <fullName evidence="10">ABC transporter</fullName>
    </submittedName>
</protein>
<feature type="transmembrane region" description="Helical" evidence="7">
    <location>
        <begin position="27"/>
        <end position="48"/>
    </location>
</feature>
<evidence type="ECO:0000256" key="5">
    <source>
        <dbReference type="ARBA" id="ARBA00022989"/>
    </source>
</evidence>
<evidence type="ECO:0000313" key="11">
    <source>
        <dbReference type="Proteomes" id="UP000034516"/>
    </source>
</evidence>
<evidence type="ECO:0000256" key="2">
    <source>
        <dbReference type="ARBA" id="ARBA00022692"/>
    </source>
</evidence>
<dbReference type="SMART" id="SM00382">
    <property type="entry name" value="AAA"/>
    <property type="match status" value="1"/>
</dbReference>
<evidence type="ECO:0000256" key="1">
    <source>
        <dbReference type="ARBA" id="ARBA00004651"/>
    </source>
</evidence>
<feature type="transmembrane region" description="Helical" evidence="7">
    <location>
        <begin position="63"/>
        <end position="86"/>
    </location>
</feature>
<dbReference type="PROSITE" id="PS00211">
    <property type="entry name" value="ABC_TRANSPORTER_1"/>
    <property type="match status" value="1"/>
</dbReference>
<keyword evidence="5 7" id="KW-1133">Transmembrane helix</keyword>
<evidence type="ECO:0000256" key="4">
    <source>
        <dbReference type="ARBA" id="ARBA00022840"/>
    </source>
</evidence>
<dbReference type="CDD" id="cd07346">
    <property type="entry name" value="ABC_6TM_exporters"/>
    <property type="match status" value="1"/>
</dbReference>
<dbReference type="Pfam" id="PF00664">
    <property type="entry name" value="ABC_membrane"/>
    <property type="match status" value="1"/>
</dbReference>
<keyword evidence="3" id="KW-0547">Nucleotide-binding</keyword>
<dbReference type="Pfam" id="PF00005">
    <property type="entry name" value="ABC_tran"/>
    <property type="match status" value="1"/>
</dbReference>
<dbReference type="Gene3D" id="1.20.1560.10">
    <property type="entry name" value="ABC transporter type 1, transmembrane domain"/>
    <property type="match status" value="1"/>
</dbReference>
<evidence type="ECO:0000313" key="10">
    <source>
        <dbReference type="EMBL" id="KKS42315.1"/>
    </source>
</evidence>
<comment type="caution">
    <text evidence="10">The sequence shown here is derived from an EMBL/GenBank/DDBJ whole genome shotgun (WGS) entry which is preliminary data.</text>
</comment>
<feature type="domain" description="ABC transporter" evidence="8">
    <location>
        <begin position="346"/>
        <end position="581"/>
    </location>
</feature>
<dbReference type="SUPFAM" id="SSF52540">
    <property type="entry name" value="P-loop containing nucleoside triphosphate hydrolases"/>
    <property type="match status" value="1"/>
</dbReference>
<dbReference type="PANTHER" id="PTHR43394:SF1">
    <property type="entry name" value="ATP-BINDING CASSETTE SUB-FAMILY B MEMBER 10, MITOCHONDRIAL"/>
    <property type="match status" value="1"/>
</dbReference>
<comment type="subcellular location">
    <subcellularLocation>
        <location evidence="1">Cell membrane</location>
        <topology evidence="1">Multi-pass membrane protein</topology>
    </subcellularLocation>
</comment>
<accession>A0A0G0Z0L3</accession>
<dbReference type="InterPro" id="IPR017871">
    <property type="entry name" value="ABC_transporter-like_CS"/>
</dbReference>
<evidence type="ECO:0000259" key="9">
    <source>
        <dbReference type="PROSITE" id="PS50929"/>
    </source>
</evidence>
<dbReference type="Gene3D" id="3.40.50.300">
    <property type="entry name" value="P-loop containing nucleotide triphosphate hydrolases"/>
    <property type="match status" value="1"/>
</dbReference>
<dbReference type="GO" id="GO:0016887">
    <property type="term" value="F:ATP hydrolysis activity"/>
    <property type="evidence" value="ECO:0007669"/>
    <property type="project" value="InterPro"/>
</dbReference>
<dbReference type="PATRIC" id="fig|1618677.3.peg.364"/>
<dbReference type="AlphaFoldDB" id="A0A0G0Z0L3"/>
<dbReference type="PROSITE" id="PS50929">
    <property type="entry name" value="ABC_TM1F"/>
    <property type="match status" value="1"/>
</dbReference>
<evidence type="ECO:0000256" key="7">
    <source>
        <dbReference type="SAM" id="Phobius"/>
    </source>
</evidence>
<proteinExistence type="predicted"/>
<evidence type="ECO:0000256" key="3">
    <source>
        <dbReference type="ARBA" id="ARBA00022741"/>
    </source>
</evidence>
<dbReference type="Proteomes" id="UP000034516">
    <property type="component" value="Unassembled WGS sequence"/>
</dbReference>
<dbReference type="GO" id="GO:0005886">
    <property type="term" value="C:plasma membrane"/>
    <property type="evidence" value="ECO:0007669"/>
    <property type="project" value="UniProtKB-SubCell"/>
</dbReference>
<dbReference type="InterPro" id="IPR036640">
    <property type="entry name" value="ABC1_TM_sf"/>
</dbReference>
<feature type="transmembrane region" description="Helical" evidence="7">
    <location>
        <begin position="165"/>
        <end position="185"/>
    </location>
</feature>